<protein>
    <recommendedName>
        <fullName evidence="4">HTH luxR-type domain-containing protein</fullName>
    </recommendedName>
</protein>
<dbReference type="CDD" id="cd06170">
    <property type="entry name" value="LuxR_C_like"/>
    <property type="match status" value="1"/>
</dbReference>
<organism evidence="5 6">
    <name type="scientific">Candidatus Sulfobium mesophilum</name>
    <dbReference type="NCBI Taxonomy" id="2016548"/>
    <lineage>
        <taxon>Bacteria</taxon>
        <taxon>Pseudomonadati</taxon>
        <taxon>Nitrospirota</taxon>
        <taxon>Nitrospiria</taxon>
        <taxon>Nitrospirales</taxon>
        <taxon>Nitrospiraceae</taxon>
        <taxon>Candidatus Sulfobium</taxon>
    </lineage>
</organism>
<dbReference type="Proteomes" id="UP000245125">
    <property type="component" value="Unassembled WGS sequence"/>
</dbReference>
<name>A0A2U3QIT1_9BACT</name>
<dbReference type="PRINTS" id="PR00038">
    <property type="entry name" value="HTHLUXR"/>
</dbReference>
<keyword evidence="6" id="KW-1185">Reference proteome</keyword>
<dbReference type="GO" id="GO:0006355">
    <property type="term" value="P:regulation of DNA-templated transcription"/>
    <property type="evidence" value="ECO:0007669"/>
    <property type="project" value="InterPro"/>
</dbReference>
<evidence type="ECO:0000256" key="2">
    <source>
        <dbReference type="ARBA" id="ARBA00023125"/>
    </source>
</evidence>
<dbReference type="Pfam" id="PF00196">
    <property type="entry name" value="GerE"/>
    <property type="match status" value="1"/>
</dbReference>
<evidence type="ECO:0000313" key="5">
    <source>
        <dbReference type="EMBL" id="SPQ01303.1"/>
    </source>
</evidence>
<keyword evidence="3" id="KW-0804">Transcription</keyword>
<feature type="domain" description="HTH luxR-type" evidence="4">
    <location>
        <begin position="114"/>
        <end position="179"/>
    </location>
</feature>
<dbReference type="InterPro" id="IPR036388">
    <property type="entry name" value="WH-like_DNA-bd_sf"/>
</dbReference>
<evidence type="ECO:0000313" key="6">
    <source>
        <dbReference type="Proteomes" id="UP000245125"/>
    </source>
</evidence>
<dbReference type="AlphaFoldDB" id="A0A2U3QIT1"/>
<dbReference type="InterPro" id="IPR016032">
    <property type="entry name" value="Sig_transdc_resp-reg_C-effctor"/>
</dbReference>
<dbReference type="EMBL" id="OUUY01000097">
    <property type="protein sequence ID" value="SPQ01303.1"/>
    <property type="molecule type" value="Genomic_DNA"/>
</dbReference>
<dbReference type="PROSITE" id="PS50043">
    <property type="entry name" value="HTH_LUXR_2"/>
    <property type="match status" value="1"/>
</dbReference>
<dbReference type="SUPFAM" id="SSF46894">
    <property type="entry name" value="C-terminal effector domain of the bipartite response regulators"/>
    <property type="match status" value="1"/>
</dbReference>
<reference evidence="6" key="1">
    <citation type="submission" date="2018-03" db="EMBL/GenBank/DDBJ databases">
        <authorList>
            <person name="Zecchin S."/>
        </authorList>
    </citation>
    <scope>NUCLEOTIDE SEQUENCE [LARGE SCALE GENOMIC DNA]</scope>
</reference>
<dbReference type="PANTHER" id="PTHR44688">
    <property type="entry name" value="DNA-BINDING TRANSCRIPTIONAL ACTIVATOR DEVR_DOSR"/>
    <property type="match status" value="1"/>
</dbReference>
<proteinExistence type="predicted"/>
<keyword evidence="2" id="KW-0238">DNA-binding</keyword>
<dbReference type="Gene3D" id="1.10.10.10">
    <property type="entry name" value="Winged helix-like DNA-binding domain superfamily/Winged helix DNA-binding domain"/>
    <property type="match status" value="1"/>
</dbReference>
<sequence>MTEETIDFILNKLPIGLIIFDRKTDIIYRNKRAGNILNLFELPPEIATINKRILEALSKGRLSELFPGEIYLTKKFDGSPSNWIFRFYVYEKPDPLIYVVIMEETISNKLDMNEIRQKFRLTRRETDIVRRVIDGRRNIEIAEEVDITEQTVKDHLSNIYMKIGVENRMALMRTLMQTSNINS</sequence>
<dbReference type="SMART" id="SM00421">
    <property type="entry name" value="HTH_LUXR"/>
    <property type="match status" value="1"/>
</dbReference>
<dbReference type="InterPro" id="IPR000792">
    <property type="entry name" value="Tscrpt_reg_LuxR_C"/>
</dbReference>
<dbReference type="PROSITE" id="PS00622">
    <property type="entry name" value="HTH_LUXR_1"/>
    <property type="match status" value="1"/>
</dbReference>
<accession>A0A2U3QIT1</accession>
<gene>
    <name evidence="5" type="ORF">NBG4_50035</name>
</gene>
<dbReference type="OrthoDB" id="7345476at2"/>
<evidence type="ECO:0000256" key="3">
    <source>
        <dbReference type="ARBA" id="ARBA00023163"/>
    </source>
</evidence>
<keyword evidence="1" id="KW-0805">Transcription regulation</keyword>
<dbReference type="GO" id="GO:0003677">
    <property type="term" value="F:DNA binding"/>
    <property type="evidence" value="ECO:0007669"/>
    <property type="project" value="UniProtKB-KW"/>
</dbReference>
<evidence type="ECO:0000256" key="1">
    <source>
        <dbReference type="ARBA" id="ARBA00023015"/>
    </source>
</evidence>
<dbReference type="PANTHER" id="PTHR44688:SF16">
    <property type="entry name" value="DNA-BINDING TRANSCRIPTIONAL ACTIVATOR DEVR_DOSR"/>
    <property type="match status" value="1"/>
</dbReference>
<evidence type="ECO:0000259" key="4">
    <source>
        <dbReference type="PROSITE" id="PS50043"/>
    </source>
</evidence>